<name>A0ABS3SIT6_9CELL</name>
<reference evidence="2 3" key="1">
    <citation type="submission" date="2021-03" db="EMBL/GenBank/DDBJ databases">
        <title>novel species in genus Cellulomonas.</title>
        <authorList>
            <person name="Zhang G."/>
        </authorList>
    </citation>
    <scope>NUCLEOTIDE SEQUENCE [LARGE SCALE GENOMIC DNA]</scope>
    <source>
        <strain evidence="3">zg-ZUI188</strain>
    </source>
</reference>
<organism evidence="2 3">
    <name type="scientific">Cellulomonas fengjieae</name>
    <dbReference type="NCBI Taxonomy" id="2819978"/>
    <lineage>
        <taxon>Bacteria</taxon>
        <taxon>Bacillati</taxon>
        <taxon>Actinomycetota</taxon>
        <taxon>Actinomycetes</taxon>
        <taxon>Micrococcales</taxon>
        <taxon>Cellulomonadaceae</taxon>
        <taxon>Cellulomonas</taxon>
    </lineage>
</organism>
<dbReference type="RefSeq" id="WP_208214654.1">
    <property type="nucleotide sequence ID" value="NZ_CP074404.1"/>
</dbReference>
<feature type="region of interest" description="Disordered" evidence="1">
    <location>
        <begin position="32"/>
        <end position="58"/>
    </location>
</feature>
<proteinExistence type="predicted"/>
<accession>A0ABS3SIT6</accession>
<dbReference type="EMBL" id="JAGFBM010000003">
    <property type="protein sequence ID" value="MBO3084875.1"/>
    <property type="molecule type" value="Genomic_DNA"/>
</dbReference>
<protein>
    <submittedName>
        <fullName evidence="2">Uncharacterized protein</fullName>
    </submittedName>
</protein>
<gene>
    <name evidence="2" type="ORF">J4035_09500</name>
</gene>
<sequence>MKVVVHPPTLSGAGDGRVAAAVLAAVRVELRRLDPDEDEDRLSPREPADRSPARAAPR</sequence>
<feature type="compositionally biased region" description="Basic and acidic residues" evidence="1">
    <location>
        <begin position="41"/>
        <end position="52"/>
    </location>
</feature>
<keyword evidence="3" id="KW-1185">Reference proteome</keyword>
<evidence type="ECO:0000256" key="1">
    <source>
        <dbReference type="SAM" id="MobiDB-lite"/>
    </source>
</evidence>
<evidence type="ECO:0000313" key="2">
    <source>
        <dbReference type="EMBL" id="MBO3084875.1"/>
    </source>
</evidence>
<comment type="caution">
    <text evidence="2">The sequence shown here is derived from an EMBL/GenBank/DDBJ whole genome shotgun (WGS) entry which is preliminary data.</text>
</comment>
<evidence type="ECO:0000313" key="3">
    <source>
        <dbReference type="Proteomes" id="UP000678317"/>
    </source>
</evidence>
<dbReference type="Proteomes" id="UP000678317">
    <property type="component" value="Unassembled WGS sequence"/>
</dbReference>